<organism evidence="2">
    <name type="scientific">marine sediment metagenome</name>
    <dbReference type="NCBI Taxonomy" id="412755"/>
    <lineage>
        <taxon>unclassified sequences</taxon>
        <taxon>metagenomes</taxon>
        <taxon>ecological metagenomes</taxon>
    </lineage>
</organism>
<gene>
    <name evidence="2" type="ORF">S12H4_57277</name>
</gene>
<reference evidence="2" key="1">
    <citation type="journal article" date="2014" name="Front. Microbiol.">
        <title>High frequency of phylogenetically diverse reductive dehalogenase-homologous genes in deep subseafloor sedimentary metagenomes.</title>
        <authorList>
            <person name="Kawai M."/>
            <person name="Futagami T."/>
            <person name="Toyoda A."/>
            <person name="Takaki Y."/>
            <person name="Nishi S."/>
            <person name="Hori S."/>
            <person name="Arai W."/>
            <person name="Tsubouchi T."/>
            <person name="Morono Y."/>
            <person name="Uchiyama I."/>
            <person name="Ito T."/>
            <person name="Fujiyama A."/>
            <person name="Inagaki F."/>
            <person name="Takami H."/>
        </authorList>
    </citation>
    <scope>NUCLEOTIDE SEQUENCE</scope>
    <source>
        <strain evidence="2">Expedition CK06-06</strain>
    </source>
</reference>
<keyword evidence="1" id="KW-0812">Transmembrane</keyword>
<proteinExistence type="predicted"/>
<feature type="transmembrane region" description="Helical" evidence="1">
    <location>
        <begin position="21"/>
        <end position="38"/>
    </location>
</feature>
<dbReference type="AlphaFoldDB" id="X1VVL9"/>
<name>X1VVL9_9ZZZZ</name>
<keyword evidence="1" id="KW-0472">Membrane</keyword>
<accession>X1VVL9</accession>
<comment type="caution">
    <text evidence="2">The sequence shown here is derived from an EMBL/GenBank/DDBJ whole genome shotgun (WGS) entry which is preliminary data.</text>
</comment>
<feature type="non-terminal residue" evidence="2">
    <location>
        <position position="81"/>
    </location>
</feature>
<protein>
    <submittedName>
        <fullName evidence="2">Uncharacterized protein</fullName>
    </submittedName>
</protein>
<evidence type="ECO:0000256" key="1">
    <source>
        <dbReference type="SAM" id="Phobius"/>
    </source>
</evidence>
<evidence type="ECO:0000313" key="2">
    <source>
        <dbReference type="EMBL" id="GAJ22106.1"/>
    </source>
</evidence>
<dbReference type="EMBL" id="BARW01037011">
    <property type="protein sequence ID" value="GAJ22106.1"/>
    <property type="molecule type" value="Genomic_DNA"/>
</dbReference>
<keyword evidence="1" id="KW-1133">Transmembrane helix</keyword>
<sequence length="81" mass="9960">MLFKKKNFWKHIKKKVTIYDILIFLLAFAFLFFLAFFFKERPTWVKIGVKISSSRWWSKETIPPYWLAENIKIGDKERKKE</sequence>